<dbReference type="CDD" id="cd11317">
    <property type="entry name" value="AmyAc_bac_euk_AmyA"/>
    <property type="match status" value="1"/>
</dbReference>
<name>A0ABT9QZ72_9ACTN</name>
<evidence type="ECO:0000256" key="12">
    <source>
        <dbReference type="RuleBase" id="RU361134"/>
    </source>
</evidence>
<evidence type="ECO:0000256" key="14">
    <source>
        <dbReference type="SAM" id="SignalP"/>
    </source>
</evidence>
<dbReference type="SMART" id="SM01065">
    <property type="entry name" value="CBM_2"/>
    <property type="match status" value="1"/>
</dbReference>
<organism evidence="16 17">
    <name type="scientific">Streptosporangium brasiliense</name>
    <dbReference type="NCBI Taxonomy" id="47480"/>
    <lineage>
        <taxon>Bacteria</taxon>
        <taxon>Bacillati</taxon>
        <taxon>Actinomycetota</taxon>
        <taxon>Actinomycetes</taxon>
        <taxon>Streptosporangiales</taxon>
        <taxon>Streptosporangiaceae</taxon>
        <taxon>Streptosporangium</taxon>
    </lineage>
</organism>
<evidence type="ECO:0000256" key="8">
    <source>
        <dbReference type="ARBA" id="ARBA00022837"/>
    </source>
</evidence>
<comment type="catalytic activity">
    <reaction evidence="1 12">
        <text>Endohydrolysis of (1-&gt;4)-alpha-D-glucosidic linkages in polysaccharides containing three or more (1-&gt;4)-alpha-linked D-glucose units.</text>
        <dbReference type="EC" id="3.2.1.1"/>
    </reaction>
</comment>
<keyword evidence="6" id="KW-0479">Metal-binding</keyword>
<dbReference type="Gene3D" id="2.60.40.10">
    <property type="entry name" value="Immunoglobulins"/>
    <property type="match status" value="2"/>
</dbReference>
<dbReference type="SMART" id="SM00632">
    <property type="entry name" value="Aamy_C"/>
    <property type="match status" value="1"/>
</dbReference>
<evidence type="ECO:0000256" key="11">
    <source>
        <dbReference type="RuleBase" id="RU003615"/>
    </source>
</evidence>
<dbReference type="InterPro" id="IPR017853">
    <property type="entry name" value="GH"/>
</dbReference>
<dbReference type="Proteomes" id="UP001230426">
    <property type="component" value="Unassembled WGS sequence"/>
</dbReference>
<dbReference type="Gene3D" id="2.60.40.1180">
    <property type="entry name" value="Golgi alpha-mannosidase II"/>
    <property type="match status" value="1"/>
</dbReference>
<dbReference type="InterPro" id="IPR013784">
    <property type="entry name" value="Carb-bd-like_fold"/>
</dbReference>
<dbReference type="Pfam" id="PF00128">
    <property type="entry name" value="Alpha-amylase"/>
    <property type="match status" value="1"/>
</dbReference>
<evidence type="ECO:0000256" key="3">
    <source>
        <dbReference type="ARBA" id="ARBA00008061"/>
    </source>
</evidence>
<proteinExistence type="inferred from homology"/>
<evidence type="ECO:0000256" key="9">
    <source>
        <dbReference type="ARBA" id="ARBA00023277"/>
    </source>
</evidence>
<dbReference type="PROSITE" id="PS51166">
    <property type="entry name" value="CBM20"/>
    <property type="match status" value="1"/>
</dbReference>
<dbReference type="SUPFAM" id="SSF51011">
    <property type="entry name" value="Glycosyl hydrolase domain"/>
    <property type="match status" value="1"/>
</dbReference>
<dbReference type="EC" id="3.2.1.1" evidence="4 12"/>
<evidence type="ECO:0000256" key="7">
    <source>
        <dbReference type="ARBA" id="ARBA00022801"/>
    </source>
</evidence>
<dbReference type="InterPro" id="IPR002044">
    <property type="entry name" value="CBM20"/>
</dbReference>
<gene>
    <name evidence="16" type="ORF">J2S55_001537</name>
</gene>
<sequence length="677" mass="71160">MKSYKIIVATALSALASAVVVVPTVLSAPAQAAPPTPGPIVKLWNWNWNSVARECTDVLGPAGYGAVQVSPPSDSMSKGGSVWWDIYQPARYTLTSKFGDENAFRNMVRACHGAGVKVHTDAVVNHMTGQGSRSYGGYGFGKYDYPGLYSSADFHSPACSINDSDYTGNGWRVQNCELVGLSDLNTGSDHVRDQIAGYLNRLTDLGVDGFRIDAAKHINPGDLAAIKSRLKGSPYIHQEVIQGDNEAVTPGQYTGIGDVHEFVYGRKMKEQFTGQIKWLRTFGQSWGLSVPSDKAVVFVDNHDTERNGSTLNYKYGDAYRLANVFMLAWPYGTPRVYSGFTWGDREAGPPSANGGFVTDADCGSGRWSCFHRQMSGMVGFNRAIAGTSVGNWYDNGDNVIAFSRGDKGWVAINNEGGSVTRTFTTGLPAGTYANDAGGGSVTVGAGGTASVTVPGKGAVAIHVGGVRPTDPPAGEATVYYATGWSGANIHYAPTGGTWTPVPGVAMDETACAGWKKKTIDLGYATGLRAAFNNGSGTWDNNGGTDYAIGGGVSTVKNGVVTAGAASPCGDGPGPTPTVNPGKVATSFNANVTTSYGQNVFVVGDVAELGGWDPARAVALSSASYPVWKATVDLPAGTAVTYKYIKKNPDGSVTWESDPDRSFTTPSGGTATRDDSWR</sequence>
<dbReference type="SUPFAM" id="SSF51445">
    <property type="entry name" value="(Trans)glycosidases"/>
    <property type="match status" value="1"/>
</dbReference>
<evidence type="ECO:0000256" key="10">
    <source>
        <dbReference type="ARBA" id="ARBA00023295"/>
    </source>
</evidence>
<protein>
    <recommendedName>
        <fullName evidence="5 12">Alpha-amylase</fullName>
        <ecNumber evidence="4 12">3.2.1.1</ecNumber>
    </recommendedName>
</protein>
<dbReference type="Pfam" id="PF00686">
    <property type="entry name" value="CBM_20"/>
    <property type="match status" value="1"/>
</dbReference>
<dbReference type="SUPFAM" id="SSF49452">
    <property type="entry name" value="Starch-binding domain-like"/>
    <property type="match status" value="1"/>
</dbReference>
<accession>A0ABT9QZ72</accession>
<dbReference type="InterPro" id="IPR006046">
    <property type="entry name" value="Alpha_amylase"/>
</dbReference>
<evidence type="ECO:0000256" key="6">
    <source>
        <dbReference type="ARBA" id="ARBA00022723"/>
    </source>
</evidence>
<feature type="region of interest" description="Disordered" evidence="13">
    <location>
        <begin position="648"/>
        <end position="677"/>
    </location>
</feature>
<dbReference type="Pfam" id="PF03423">
    <property type="entry name" value="CBM_25"/>
    <property type="match status" value="1"/>
</dbReference>
<dbReference type="PRINTS" id="PR00110">
    <property type="entry name" value="ALPHAAMYLASE"/>
</dbReference>
<evidence type="ECO:0000259" key="15">
    <source>
        <dbReference type="PROSITE" id="PS51166"/>
    </source>
</evidence>
<dbReference type="InterPro" id="IPR006048">
    <property type="entry name" value="A-amylase/branching_C"/>
</dbReference>
<feature type="chain" id="PRO_5047374749" description="Alpha-amylase" evidence="14">
    <location>
        <begin position="33"/>
        <end position="677"/>
    </location>
</feature>
<dbReference type="GO" id="GO:0004556">
    <property type="term" value="F:alpha-amylase activity"/>
    <property type="evidence" value="ECO:0007669"/>
    <property type="project" value="UniProtKB-EC"/>
</dbReference>
<dbReference type="EMBL" id="JAUSRB010000001">
    <property type="protein sequence ID" value="MDP9862278.1"/>
    <property type="molecule type" value="Genomic_DNA"/>
</dbReference>
<comment type="similarity">
    <text evidence="3 11">Belongs to the glycosyl hydrolase 13 family.</text>
</comment>
<feature type="domain" description="CBM20" evidence="15">
    <location>
        <begin position="577"/>
        <end position="677"/>
    </location>
</feature>
<dbReference type="CDD" id="cd05808">
    <property type="entry name" value="CBM20_alpha_amylase"/>
    <property type="match status" value="1"/>
</dbReference>
<keyword evidence="14" id="KW-0732">Signal</keyword>
<evidence type="ECO:0000313" key="16">
    <source>
        <dbReference type="EMBL" id="MDP9862278.1"/>
    </source>
</evidence>
<dbReference type="Gene3D" id="3.20.20.80">
    <property type="entry name" value="Glycosidases"/>
    <property type="match status" value="1"/>
</dbReference>
<comment type="cofactor">
    <cofactor evidence="2">
        <name>Ca(2+)</name>
        <dbReference type="ChEBI" id="CHEBI:29108"/>
    </cofactor>
</comment>
<reference evidence="16 17" key="1">
    <citation type="submission" date="2023-07" db="EMBL/GenBank/DDBJ databases">
        <title>Sequencing the genomes of 1000 actinobacteria strains.</title>
        <authorList>
            <person name="Klenk H.-P."/>
        </authorList>
    </citation>
    <scope>NUCLEOTIDE SEQUENCE [LARGE SCALE GENOMIC DNA]</scope>
    <source>
        <strain evidence="16 17">DSM 44109</strain>
    </source>
</reference>
<keyword evidence="17" id="KW-1185">Reference proteome</keyword>
<keyword evidence="7 12" id="KW-0378">Hydrolase</keyword>
<dbReference type="InterPro" id="IPR031319">
    <property type="entry name" value="A-amylase_C"/>
</dbReference>
<keyword evidence="10 12" id="KW-0326">Glycosidase</keyword>
<keyword evidence="8" id="KW-0106">Calcium</keyword>
<keyword evidence="9 12" id="KW-0119">Carbohydrate metabolism</keyword>
<feature type="signal peptide" evidence="14">
    <location>
        <begin position="1"/>
        <end position="32"/>
    </location>
</feature>
<dbReference type="RefSeq" id="WP_306858295.1">
    <property type="nucleotide sequence ID" value="NZ_JAUSRB010000001.1"/>
</dbReference>
<dbReference type="InterPro" id="IPR006047">
    <property type="entry name" value="GH13_cat_dom"/>
</dbReference>
<comment type="caution">
    <text evidence="16">The sequence shown here is derived from an EMBL/GenBank/DDBJ whole genome shotgun (WGS) entry which is preliminary data.</text>
</comment>
<evidence type="ECO:0000256" key="2">
    <source>
        <dbReference type="ARBA" id="ARBA00001913"/>
    </source>
</evidence>
<evidence type="ECO:0000256" key="1">
    <source>
        <dbReference type="ARBA" id="ARBA00000548"/>
    </source>
</evidence>
<dbReference type="InterPro" id="IPR005085">
    <property type="entry name" value="CBM25"/>
</dbReference>
<dbReference type="Pfam" id="PF02806">
    <property type="entry name" value="Alpha-amylase_C"/>
    <property type="match status" value="1"/>
</dbReference>
<evidence type="ECO:0000256" key="4">
    <source>
        <dbReference type="ARBA" id="ARBA00012595"/>
    </source>
</evidence>
<dbReference type="InterPro" id="IPR013780">
    <property type="entry name" value="Glyco_hydro_b"/>
</dbReference>
<evidence type="ECO:0000256" key="5">
    <source>
        <dbReference type="ARBA" id="ARBA00017303"/>
    </source>
</evidence>
<dbReference type="PANTHER" id="PTHR43447">
    <property type="entry name" value="ALPHA-AMYLASE"/>
    <property type="match status" value="1"/>
</dbReference>
<dbReference type="SMART" id="SM01066">
    <property type="entry name" value="CBM_25"/>
    <property type="match status" value="1"/>
</dbReference>
<evidence type="ECO:0000256" key="13">
    <source>
        <dbReference type="SAM" id="MobiDB-lite"/>
    </source>
</evidence>
<dbReference type="SMART" id="SM00642">
    <property type="entry name" value="Aamy"/>
    <property type="match status" value="1"/>
</dbReference>
<dbReference type="InterPro" id="IPR013783">
    <property type="entry name" value="Ig-like_fold"/>
</dbReference>
<evidence type="ECO:0000313" key="17">
    <source>
        <dbReference type="Proteomes" id="UP001230426"/>
    </source>
</evidence>